<dbReference type="PANTHER" id="PTHR23079:SF55">
    <property type="entry name" value="RNA-DIRECTED RNA POLYMERASE"/>
    <property type="match status" value="1"/>
</dbReference>
<evidence type="ECO:0000259" key="4">
    <source>
        <dbReference type="Pfam" id="PF05183"/>
    </source>
</evidence>
<feature type="domain" description="RDRP core" evidence="4">
    <location>
        <begin position="160"/>
        <end position="720"/>
    </location>
</feature>
<evidence type="ECO:0000256" key="2">
    <source>
        <dbReference type="SAM" id="MobiDB-lite"/>
    </source>
</evidence>
<keyword evidence="1" id="KW-0696">RNA-directed RNA polymerase</keyword>
<evidence type="ECO:0000313" key="5">
    <source>
        <dbReference type="EMBL" id="CAK9018288.1"/>
    </source>
</evidence>
<keyword evidence="1" id="KW-0808">Transferase</keyword>
<evidence type="ECO:0000313" key="6">
    <source>
        <dbReference type="Proteomes" id="UP001642484"/>
    </source>
</evidence>
<dbReference type="EC" id="2.7.7.48" evidence="1"/>
<dbReference type="Proteomes" id="UP001642484">
    <property type="component" value="Unassembled WGS sequence"/>
</dbReference>
<feature type="region of interest" description="Disordered" evidence="2">
    <location>
        <begin position="1075"/>
        <end position="1108"/>
    </location>
</feature>
<sequence>MVRKRVETRLTEAGLACLVQFLDDWGVEEVEDLLLITKEDLEEKGVKVVPQRKFLRLQESLSSSHDPRAAASAERPLPSSPISPIVPEASDWCFPDLDQNSWELPSFSTDSSENELKQLAEKPGRFTVGCFKVKDGVPRLIEEREQFYRPVQWKLRPEDGWKFITMEFPSESPQLEQLVERFRENGFPYRGRCYFFVSSSKADAYPHGPSAWLASPPSGGREQIDKQLGFNTIFKLEKAGDDIPNPGFRCRARVKQLFSSMIASIPVCKLEIEVIEDFKDVHGVIRDDGGGEADPDILEALAVASKTCQQEVGLCRSVTDSGQIRCAGLKGMLLGSKRLQGTRKLVVPRSMLKFGGAEFSQEHLSVLNFSKIRPTSLGQNVILRLEACGCDPKVLVEEQKRFLRKVTRMGQGDFREGAFHQLYFDKYETEVEAETQGHHVRGWSSKTYIGTFLEMLLSGFDPCQHPLLEVLLRQKKRALERAMKQVQLGGCWSARGHPEPQGEGNDLELTDNEIFLMVPSEAEEIGWTALTGHVIVNYLSDRDPHALRLALAKDSPALRAKCAPGVLYFSKQGRPLQVNLSWDFDGDYFQVITQQRLVNSFRGEDSANCFLPEFEAEMKDVEAKSLSDVHAHFLSEYHLKDRIGLHHYQWEMLAGEGPKAACSDQARRTAVAYSKSLDVEKGKPCPKLGKLARQPKWDFMKKPGGPQRPSPTAAGECYRQALQANQEFDEAKAPRNTSPDQDLSKAWKELLDQHGPQKCQKMKMLAKEVRGDFLKRVAIEINKAECAAGMGNSYTACYDELRGEWFLEMRKNVLRQAEKQDITPEQLALASWHLKYVDEGVCTECRDPNPSFPWLLFKAELSQCKEHWQPCLRSELYQFHGAMRKLQRNIGEASASERKKQKTDEAIECLKAKLKCPLCSATKNELLDKLHIPGPLLEAAAAVKGISGRGDVEYVDCERLRFAKAQFGDTLEHGKQSGTKLEELVDQLVRGEVAVRELVLTAVQFHGELYVVEGNRRLWCIKEAQRRLQGKLVVPVRVPNLYLGFIHRQEHKEPALPYFLQRYDPRFEGKRAEVFIESDGPPKFQPSDRTTGTSTSELSQGPQALTSPRCPKCAACMSVRTNGRDGSKFWGCSKYPGCKGTINMPSDASQAAPTSRSPDCPKCAACMSVRTNGRDGSKFWGCSKYPGCKGTINMPSIDSLS</sequence>
<reference evidence="5 6" key="1">
    <citation type="submission" date="2024-02" db="EMBL/GenBank/DDBJ databases">
        <authorList>
            <person name="Chen Y."/>
            <person name="Shah S."/>
            <person name="Dougan E. K."/>
            <person name="Thang M."/>
            <person name="Chan C."/>
        </authorList>
    </citation>
    <scope>NUCLEOTIDE SEQUENCE [LARGE SCALE GENOMIC DNA]</scope>
</reference>
<dbReference type="InterPro" id="IPR007855">
    <property type="entry name" value="RDRP"/>
</dbReference>
<protein>
    <recommendedName>
        <fullName evidence="1">RNA-dependent RNA polymerase</fullName>
        <ecNumber evidence="1">2.7.7.48</ecNumber>
    </recommendedName>
</protein>
<organism evidence="5 6">
    <name type="scientific">Durusdinium trenchii</name>
    <dbReference type="NCBI Taxonomy" id="1381693"/>
    <lineage>
        <taxon>Eukaryota</taxon>
        <taxon>Sar</taxon>
        <taxon>Alveolata</taxon>
        <taxon>Dinophyceae</taxon>
        <taxon>Suessiales</taxon>
        <taxon>Symbiodiniaceae</taxon>
        <taxon>Durusdinium</taxon>
    </lineage>
</organism>
<feature type="domain" description="DNA topoisomerase type IA zn finger" evidence="3">
    <location>
        <begin position="1110"/>
        <end position="1145"/>
    </location>
</feature>
<accession>A0ABP0JVY8</accession>
<dbReference type="Pfam" id="PF05183">
    <property type="entry name" value="RdRP"/>
    <property type="match status" value="1"/>
</dbReference>
<gene>
    <name evidence="5" type="ORF">CCMP2556_LOCUS13207</name>
</gene>
<dbReference type="PANTHER" id="PTHR23079">
    <property type="entry name" value="RNA-DEPENDENT RNA POLYMERASE"/>
    <property type="match status" value="1"/>
</dbReference>
<keyword evidence="1" id="KW-0548">Nucleotidyltransferase</keyword>
<dbReference type="Pfam" id="PF01396">
    <property type="entry name" value="Zn_ribbon_Top1"/>
    <property type="match status" value="2"/>
</dbReference>
<dbReference type="EMBL" id="CAXAMN010006602">
    <property type="protein sequence ID" value="CAK9018288.1"/>
    <property type="molecule type" value="Genomic_DNA"/>
</dbReference>
<feature type="compositionally biased region" description="Polar residues" evidence="2">
    <location>
        <begin position="1087"/>
        <end position="1106"/>
    </location>
</feature>
<keyword evidence="1" id="KW-0694">RNA-binding</keyword>
<dbReference type="InterPro" id="IPR013498">
    <property type="entry name" value="Topo_IA_Znf"/>
</dbReference>
<comment type="caution">
    <text evidence="5">The sequence shown here is derived from an EMBL/GenBank/DDBJ whole genome shotgun (WGS) entry which is preliminary data.</text>
</comment>
<keyword evidence="6" id="KW-1185">Reference proteome</keyword>
<feature type="domain" description="DNA topoisomerase type IA zn finger" evidence="3">
    <location>
        <begin position="1159"/>
        <end position="1195"/>
    </location>
</feature>
<dbReference type="Gene3D" id="3.30.65.10">
    <property type="entry name" value="Bacterial Topoisomerase I, domain 1"/>
    <property type="match status" value="2"/>
</dbReference>
<proteinExistence type="inferred from homology"/>
<evidence type="ECO:0000259" key="3">
    <source>
        <dbReference type="Pfam" id="PF01396"/>
    </source>
</evidence>
<name>A0ABP0JVY8_9DINO</name>
<comment type="similarity">
    <text evidence="1">Belongs to the RdRP family.</text>
</comment>
<dbReference type="CDD" id="cd09487">
    <property type="entry name" value="SAM_superfamily"/>
    <property type="match status" value="1"/>
</dbReference>
<evidence type="ECO:0000256" key="1">
    <source>
        <dbReference type="RuleBase" id="RU363098"/>
    </source>
</evidence>
<dbReference type="InterPro" id="IPR057596">
    <property type="entry name" value="RDRP_core"/>
</dbReference>
<comment type="catalytic activity">
    <reaction evidence="1">
        <text>RNA(n) + a ribonucleoside 5'-triphosphate = RNA(n+1) + diphosphate</text>
        <dbReference type="Rhea" id="RHEA:21248"/>
        <dbReference type="Rhea" id="RHEA-COMP:14527"/>
        <dbReference type="Rhea" id="RHEA-COMP:17342"/>
        <dbReference type="ChEBI" id="CHEBI:33019"/>
        <dbReference type="ChEBI" id="CHEBI:61557"/>
        <dbReference type="ChEBI" id="CHEBI:140395"/>
        <dbReference type="EC" id="2.7.7.48"/>
    </reaction>
</comment>